<organism evidence="3 4">
    <name type="scientific">Staphylococcus lugdunensis</name>
    <dbReference type="NCBI Taxonomy" id="28035"/>
    <lineage>
        <taxon>Bacteria</taxon>
        <taxon>Bacillati</taxon>
        <taxon>Bacillota</taxon>
        <taxon>Bacilli</taxon>
        <taxon>Bacillales</taxon>
        <taxon>Staphylococcaceae</taxon>
        <taxon>Staphylococcus</taxon>
    </lineage>
</organism>
<dbReference type="EMBL" id="CP041722">
    <property type="protein sequence ID" value="QEX38308.1"/>
    <property type="molecule type" value="Genomic_DNA"/>
</dbReference>
<keyword evidence="2" id="KW-0945">Host-virus interaction</keyword>
<keyword evidence="4" id="KW-1185">Reference proteome</keyword>
<comment type="subcellular location">
    <subcellularLocation>
        <location evidence="1">Virion</location>
    </subcellularLocation>
</comment>
<protein>
    <submittedName>
        <fullName evidence="3">Uncharacterized protein</fullName>
    </submittedName>
</protein>
<dbReference type="SUPFAM" id="SSF49835">
    <property type="entry name" value="Virus attachment protein globular domain"/>
    <property type="match status" value="1"/>
</dbReference>
<reference evidence="3 4" key="1">
    <citation type="submission" date="2019-07" db="EMBL/GenBank/DDBJ databases">
        <title>Comparative genome analysis of staphylococcus lugdunensis shows clonal complex-dependent diversity of the putative virulence factor, ess/type vii locus.</title>
        <authorList>
            <person name="Lebeurre J."/>
            <person name="Dahyot S."/>
            <person name="Diene S."/>
            <person name="Paulay A."/>
            <person name="Aubourg M."/>
            <person name="Argemi X."/>
            <person name="Giard J.-C."/>
            <person name="Tournier I."/>
            <person name="Francois P."/>
            <person name="Pestel-Caron M."/>
        </authorList>
    </citation>
    <scope>NUCLEOTIDE SEQUENCE [LARGE SCALE GENOMIC DNA]</scope>
    <source>
        <strain evidence="3 4">SL13</strain>
    </source>
</reference>
<dbReference type="Proteomes" id="UP000325462">
    <property type="component" value="Chromosome"/>
</dbReference>
<evidence type="ECO:0000313" key="4">
    <source>
        <dbReference type="Proteomes" id="UP000325462"/>
    </source>
</evidence>
<evidence type="ECO:0000256" key="1">
    <source>
        <dbReference type="ARBA" id="ARBA00004328"/>
    </source>
</evidence>
<accession>A0ABX6BTG9</accession>
<evidence type="ECO:0000313" key="3">
    <source>
        <dbReference type="EMBL" id="QEX38308.1"/>
    </source>
</evidence>
<evidence type="ECO:0000256" key="2">
    <source>
        <dbReference type="ARBA" id="ARBA00022581"/>
    </source>
</evidence>
<name>A0ABX6BTG9_STALU</name>
<proteinExistence type="predicted"/>
<sequence length="173" mass="20439">MGVRNSNLEIRPTLSNLQFYIGQTGKPEHDPLLDFSLLYEHAELGVKFTLSGLDRINNPYSNNNEIYLVILLYDKTGDIGFELRNFWSLYLDEKNMQKKHENIQFTLYKFEPNSKAYDFTNIYQELKVIALPEEIKENNIDKDTMLNWMSNKQLNEVFATKIPIYHSKEFNDE</sequence>
<dbReference type="InterPro" id="IPR008982">
    <property type="entry name" value="Adenovirus_pIV-like_att"/>
</dbReference>
<gene>
    <name evidence="3" type="ORF">FO454_05025</name>
</gene>
<dbReference type="RefSeq" id="WP_070866271.1">
    <property type="nucleotide sequence ID" value="NZ_CP041722.1"/>
</dbReference>